<evidence type="ECO:0000259" key="1">
    <source>
        <dbReference type="PROSITE" id="PS51186"/>
    </source>
</evidence>
<feature type="domain" description="N-acetyltransferase" evidence="1">
    <location>
        <begin position="86"/>
        <end position="239"/>
    </location>
</feature>
<dbReference type="PROSITE" id="PS51186">
    <property type="entry name" value="GNAT"/>
    <property type="match status" value="1"/>
</dbReference>
<dbReference type="EMBL" id="JABWGN010000002">
    <property type="protein sequence ID" value="NUW30693.1"/>
    <property type="molecule type" value="Genomic_DNA"/>
</dbReference>
<dbReference type="SUPFAM" id="SSF55729">
    <property type="entry name" value="Acyl-CoA N-acyltransferases (Nat)"/>
    <property type="match status" value="1"/>
</dbReference>
<dbReference type="InterPro" id="IPR016181">
    <property type="entry name" value="Acyl_CoA_acyltransferase"/>
</dbReference>
<reference evidence="2 3" key="1">
    <citation type="submission" date="2020-06" db="EMBL/GenBank/DDBJ databases">
        <title>Nonomuraea sp. SMC257, a novel actinomycete isolated from soil.</title>
        <authorList>
            <person name="Chanama M."/>
        </authorList>
    </citation>
    <scope>NUCLEOTIDE SEQUENCE [LARGE SCALE GENOMIC DNA]</scope>
    <source>
        <strain evidence="2 3">SMC257</strain>
    </source>
</reference>
<keyword evidence="3" id="KW-1185">Reference proteome</keyword>
<dbReference type="GO" id="GO:0016747">
    <property type="term" value="F:acyltransferase activity, transferring groups other than amino-acyl groups"/>
    <property type="evidence" value="ECO:0007669"/>
    <property type="project" value="InterPro"/>
</dbReference>
<evidence type="ECO:0000313" key="3">
    <source>
        <dbReference type="Proteomes" id="UP000586042"/>
    </source>
</evidence>
<dbReference type="CDD" id="cd04301">
    <property type="entry name" value="NAT_SF"/>
    <property type="match status" value="1"/>
</dbReference>
<dbReference type="AlphaFoldDB" id="A0A7Y6M0M4"/>
<gene>
    <name evidence="2" type="ORF">HTZ77_04545</name>
</gene>
<protein>
    <submittedName>
        <fullName evidence="2">GNAT family N-acetyltransferase</fullName>
    </submittedName>
</protein>
<name>A0A7Y6M0M4_9ACTN</name>
<accession>A0A7Y6M0M4</accession>
<dbReference type="InterPro" id="IPR056935">
    <property type="entry name" value="Rv0428c-like_C"/>
</dbReference>
<dbReference type="Proteomes" id="UP000586042">
    <property type="component" value="Unassembled WGS sequence"/>
</dbReference>
<keyword evidence="2" id="KW-0808">Transferase</keyword>
<proteinExistence type="predicted"/>
<dbReference type="InterPro" id="IPR000182">
    <property type="entry name" value="GNAT_dom"/>
</dbReference>
<dbReference type="Gene3D" id="3.40.630.30">
    <property type="match status" value="1"/>
</dbReference>
<dbReference type="Pfam" id="PF24553">
    <property type="entry name" value="Rv0428c_C"/>
    <property type="match status" value="1"/>
</dbReference>
<evidence type="ECO:0000313" key="2">
    <source>
        <dbReference type="EMBL" id="NUW30693.1"/>
    </source>
</evidence>
<organism evidence="2 3">
    <name type="scientific">Nonomuraea montanisoli</name>
    <dbReference type="NCBI Taxonomy" id="2741721"/>
    <lineage>
        <taxon>Bacteria</taxon>
        <taxon>Bacillati</taxon>
        <taxon>Actinomycetota</taxon>
        <taxon>Actinomycetes</taxon>
        <taxon>Streptosporangiales</taxon>
        <taxon>Streptosporangiaceae</taxon>
        <taxon>Nonomuraea</taxon>
    </lineage>
</organism>
<sequence>MDSLRWMEFDRLVHEAWPAYESREHDGWVLRYAGGVTKRANSVLPLGAPADLDAAIAAAEAFYAERGARSAFSLGPGAMPGLDAALERRGYELVDPTLIMSWSGEAREPEHPVRIEESPWAAWGDSWWAVDGRYADGRPAAERIFTGVPAWYAAVEEDGVPLAVGRAVPQGDTLGIYCMATLPGARRRGLARSVLRAMLRRGGLPSAYLVVTRANEAAQALYASEGFERFSGGYHYRVR</sequence>
<comment type="caution">
    <text evidence="2">The sequence shown here is derived from an EMBL/GenBank/DDBJ whole genome shotgun (WGS) entry which is preliminary data.</text>
</comment>